<dbReference type="Proteomes" id="UP000001591">
    <property type="component" value="Chromosome"/>
</dbReference>
<feature type="region of interest" description="Disordered" evidence="1">
    <location>
        <begin position="1"/>
        <end position="20"/>
    </location>
</feature>
<dbReference type="EMBL" id="CP000613">
    <property type="protein sequence ID" value="ACJ00990.1"/>
    <property type="molecule type" value="Genomic_DNA"/>
</dbReference>
<keyword evidence="3" id="KW-1185">Reference proteome</keyword>
<evidence type="ECO:0000313" key="3">
    <source>
        <dbReference type="Proteomes" id="UP000001591"/>
    </source>
</evidence>
<name>B6IXG6_RHOCS</name>
<feature type="compositionally biased region" description="Gly residues" evidence="1">
    <location>
        <begin position="9"/>
        <end position="20"/>
    </location>
</feature>
<reference evidence="2 3" key="1">
    <citation type="journal article" date="2010" name="BMC Genomics">
        <title>Metabolic flexibility revealed in the genome of the cyst-forming alpha-1 proteobacterium Rhodospirillum centenum.</title>
        <authorList>
            <person name="Lu Y.K."/>
            <person name="Marden J."/>
            <person name="Han M."/>
            <person name="Swingley W.D."/>
            <person name="Mastrian S.D."/>
            <person name="Chowdhury S.R."/>
            <person name="Hao J."/>
            <person name="Helmy T."/>
            <person name="Kim S."/>
            <person name="Kurdoglu A.A."/>
            <person name="Matthies H.J."/>
            <person name="Rollo D."/>
            <person name="Stothard P."/>
            <person name="Blankenship R.E."/>
            <person name="Bauer C.E."/>
            <person name="Touchman J.W."/>
        </authorList>
    </citation>
    <scope>NUCLEOTIDE SEQUENCE [LARGE SCALE GENOMIC DNA]</scope>
    <source>
        <strain evidence="3">ATCC 51521 / SW</strain>
    </source>
</reference>
<proteinExistence type="predicted"/>
<evidence type="ECO:0000313" key="2">
    <source>
        <dbReference type="EMBL" id="ACJ00990.1"/>
    </source>
</evidence>
<organism evidence="2 3">
    <name type="scientific">Rhodospirillum centenum (strain ATCC 51521 / SW)</name>
    <dbReference type="NCBI Taxonomy" id="414684"/>
    <lineage>
        <taxon>Bacteria</taxon>
        <taxon>Pseudomonadati</taxon>
        <taxon>Pseudomonadota</taxon>
        <taxon>Alphaproteobacteria</taxon>
        <taxon>Rhodospirillales</taxon>
        <taxon>Rhodospirillaceae</taxon>
        <taxon>Rhodospirillum</taxon>
    </lineage>
</organism>
<sequence length="90" mass="8672">MLAFLQRQGGRGRNGGGGGGRHAVLAGVGRCADNAAVTSFVRRPTPVLGAGVGPVSGACAGTGTLASVAALPARRSEGYGAGPGVPAMER</sequence>
<accession>B6IXG6</accession>
<gene>
    <name evidence="2" type="ordered locus">RC1_3641</name>
</gene>
<dbReference type="STRING" id="414684.RC1_3641"/>
<dbReference type="AlphaFoldDB" id="B6IXG6"/>
<dbReference type="HOGENOM" id="CLU_2438767_0_0_5"/>
<dbReference type="KEGG" id="rce:RC1_3641"/>
<evidence type="ECO:0000256" key="1">
    <source>
        <dbReference type="SAM" id="MobiDB-lite"/>
    </source>
</evidence>
<protein>
    <submittedName>
        <fullName evidence="2">Merozoite surface protein-like protein</fullName>
    </submittedName>
</protein>